<evidence type="ECO:0000313" key="3">
    <source>
        <dbReference type="Proteomes" id="UP000198561"/>
    </source>
</evidence>
<dbReference type="EMBL" id="FNWQ01000003">
    <property type="protein sequence ID" value="SEH34725.1"/>
    <property type="molecule type" value="Genomic_DNA"/>
</dbReference>
<feature type="chain" id="PRO_5011587621" evidence="1">
    <location>
        <begin position="19"/>
        <end position="223"/>
    </location>
</feature>
<name>A0A1H6HKC9_CHRCI</name>
<dbReference type="STRING" id="680127.SAMN05421593_2715"/>
<dbReference type="RefSeq" id="WP_089692761.1">
    <property type="nucleotide sequence ID" value="NZ_FNWQ01000003.1"/>
</dbReference>
<keyword evidence="1" id="KW-0732">Signal</keyword>
<gene>
    <name evidence="2" type="ORF">SAMN05421593_2715</name>
</gene>
<dbReference type="Proteomes" id="UP000198561">
    <property type="component" value="Unassembled WGS sequence"/>
</dbReference>
<feature type="signal peptide" evidence="1">
    <location>
        <begin position="1"/>
        <end position="18"/>
    </location>
</feature>
<organism evidence="2 3">
    <name type="scientific">Chryseobacterium culicis</name>
    <dbReference type="NCBI Taxonomy" id="680127"/>
    <lineage>
        <taxon>Bacteria</taxon>
        <taxon>Pseudomonadati</taxon>
        <taxon>Bacteroidota</taxon>
        <taxon>Flavobacteriia</taxon>
        <taxon>Flavobacteriales</taxon>
        <taxon>Weeksellaceae</taxon>
        <taxon>Chryseobacterium group</taxon>
        <taxon>Chryseobacterium</taxon>
    </lineage>
</organism>
<dbReference type="AlphaFoldDB" id="A0A1H6HKC9"/>
<proteinExistence type="predicted"/>
<evidence type="ECO:0000256" key="1">
    <source>
        <dbReference type="SAM" id="SignalP"/>
    </source>
</evidence>
<dbReference type="OrthoDB" id="978006at2"/>
<protein>
    <submittedName>
        <fullName evidence="2">Uncharacterized protein</fullName>
    </submittedName>
</protein>
<evidence type="ECO:0000313" key="2">
    <source>
        <dbReference type="EMBL" id="SEH34725.1"/>
    </source>
</evidence>
<reference evidence="2 3" key="1">
    <citation type="submission" date="2016-10" db="EMBL/GenBank/DDBJ databases">
        <authorList>
            <person name="de Groot N.N."/>
        </authorList>
    </citation>
    <scope>NUCLEOTIDE SEQUENCE [LARGE SCALE GENOMIC DNA]</scope>
    <source>
        <strain evidence="2 3">DSM 23031</strain>
    </source>
</reference>
<sequence length="223" mass="25161">MRKLLFIALFLPFVFIEAQQSLNINNVTGSQSVFESVVASGTGAPIKYEDIQGSPYQSPLFQKASVGEKYGNIDVRYNAYTDDIEFLNNGKTEVLPKQDDFARIEVLSSKQAFVYFKNTTEPKGYLIEIAKGKNPVYKKEKTIFKDAAAAANTYQTGKPAMFVKQDPVYYIKTTSGNMNKVSSLKKITELFPEKEKEYNTYIKSNNLKFNDGDIAKLMAFINQ</sequence>
<accession>A0A1H6HKC9</accession>